<feature type="region of interest" description="Disordered" evidence="5">
    <location>
        <begin position="429"/>
        <end position="450"/>
    </location>
</feature>
<keyword evidence="1" id="KW-0436">Ligase</keyword>
<dbReference type="SUPFAM" id="SSF56059">
    <property type="entry name" value="Glutathione synthetase ATP-binding domain-like"/>
    <property type="match status" value="1"/>
</dbReference>
<dbReference type="InterPro" id="IPR011761">
    <property type="entry name" value="ATP-grasp"/>
</dbReference>
<evidence type="ECO:0000256" key="3">
    <source>
        <dbReference type="ARBA" id="ARBA00022840"/>
    </source>
</evidence>
<gene>
    <name evidence="7" type="ORF">FHU29_003269</name>
</gene>
<keyword evidence="8" id="KW-1185">Reference proteome</keyword>
<keyword evidence="2 4" id="KW-0547">Nucleotide-binding</keyword>
<accession>A0A839RQI9</accession>
<feature type="domain" description="ATP-grasp" evidence="6">
    <location>
        <begin position="107"/>
        <end position="324"/>
    </location>
</feature>
<evidence type="ECO:0000256" key="4">
    <source>
        <dbReference type="PROSITE-ProRule" id="PRU00409"/>
    </source>
</evidence>
<dbReference type="PANTHER" id="PTHR43585">
    <property type="entry name" value="FUMIPYRROLE BIOSYNTHESIS PROTEIN C"/>
    <property type="match status" value="1"/>
</dbReference>
<dbReference type="PROSITE" id="PS50975">
    <property type="entry name" value="ATP_GRASP"/>
    <property type="match status" value="1"/>
</dbReference>
<evidence type="ECO:0000259" key="6">
    <source>
        <dbReference type="PROSITE" id="PS50975"/>
    </source>
</evidence>
<comment type="caution">
    <text evidence="7">The sequence shown here is derived from an EMBL/GenBank/DDBJ whole genome shotgun (WGS) entry which is preliminary data.</text>
</comment>
<dbReference type="OrthoDB" id="8441067at2"/>
<evidence type="ECO:0000256" key="5">
    <source>
        <dbReference type="SAM" id="MobiDB-lite"/>
    </source>
</evidence>
<dbReference type="InterPro" id="IPR052032">
    <property type="entry name" value="ATP-dep_AA_Ligase"/>
</dbReference>
<evidence type="ECO:0000256" key="1">
    <source>
        <dbReference type="ARBA" id="ARBA00022598"/>
    </source>
</evidence>
<evidence type="ECO:0000313" key="7">
    <source>
        <dbReference type="EMBL" id="MBB3038800.1"/>
    </source>
</evidence>
<dbReference type="RefSeq" id="WP_064441452.1">
    <property type="nucleotide sequence ID" value="NZ_BDDI01000014.1"/>
</dbReference>
<protein>
    <submittedName>
        <fullName evidence="7">Biotin carboxylase</fullName>
    </submittedName>
</protein>
<reference evidence="7 8" key="1">
    <citation type="submission" date="2020-08" db="EMBL/GenBank/DDBJ databases">
        <title>Sequencing the genomes of 1000 actinobacteria strains.</title>
        <authorList>
            <person name="Klenk H.-P."/>
        </authorList>
    </citation>
    <scope>NUCLEOTIDE SEQUENCE [LARGE SCALE GENOMIC DNA]</scope>
    <source>
        <strain evidence="7 8">DSM 45258</strain>
    </source>
</reference>
<proteinExistence type="predicted"/>
<keyword evidence="3 4" id="KW-0067">ATP-binding</keyword>
<sequence length="450" mass="49839">MSLNVLVPGMTEAQHRLLADLEASRDVTFHPLLDYERLVAAEDIDIEKLLADAREEIRTFDHGIDGIIPHWDFPTSVIVPILAAELGLRAPTLESVLRCEHKYWSRIDQRASIPDVVPDFELVDPFDDEAVHNLSLDYPFWLKPVKSHSSSLGFRIGSDEELRNALAKIREDIGDIGDAFNVVLDKVSPLPPEVRDAAGSKCIAEVLLTGHEFAIEGCVSGGEVLVHGTFDMGIEKETHSLDSFVYPAEHTPDEVQERAISAARDFLTHVGFNDGCFNAEFIWNKEADKVCCVEVNTRISQSHTALFMKVDGAPNHLVALDVALGRKPEFPHHKGTCGVAAMCYLTTTERGIVTKVPTSGEIYAISETFPETIVELGVHPGDVLEHIAHQDPYRYRLGTLTIGAETARQLQGVYEACVSQLLFEIKNPSDEEKTDGTHHEFSARDQVEGE</sequence>
<dbReference type="GO" id="GO:0016874">
    <property type="term" value="F:ligase activity"/>
    <property type="evidence" value="ECO:0007669"/>
    <property type="project" value="UniProtKB-KW"/>
</dbReference>
<dbReference type="Pfam" id="PF13535">
    <property type="entry name" value="ATP-grasp_4"/>
    <property type="match status" value="1"/>
</dbReference>
<dbReference type="Proteomes" id="UP000567922">
    <property type="component" value="Unassembled WGS sequence"/>
</dbReference>
<name>A0A839RQI9_9ACTN</name>
<dbReference type="EMBL" id="JACHWS010000003">
    <property type="protein sequence ID" value="MBB3038800.1"/>
    <property type="molecule type" value="Genomic_DNA"/>
</dbReference>
<evidence type="ECO:0000313" key="8">
    <source>
        <dbReference type="Proteomes" id="UP000567922"/>
    </source>
</evidence>
<dbReference type="AlphaFoldDB" id="A0A839RQI9"/>
<dbReference type="PANTHER" id="PTHR43585:SF2">
    <property type="entry name" value="ATP-GRASP ENZYME FSQD"/>
    <property type="match status" value="1"/>
</dbReference>
<evidence type="ECO:0000256" key="2">
    <source>
        <dbReference type="ARBA" id="ARBA00022741"/>
    </source>
</evidence>
<dbReference type="GO" id="GO:0046872">
    <property type="term" value="F:metal ion binding"/>
    <property type="evidence" value="ECO:0007669"/>
    <property type="project" value="InterPro"/>
</dbReference>
<dbReference type="GO" id="GO:0005524">
    <property type="term" value="F:ATP binding"/>
    <property type="evidence" value="ECO:0007669"/>
    <property type="project" value="UniProtKB-UniRule"/>
</dbReference>
<organism evidence="7 8">
    <name type="scientific">Hoyosella altamirensis</name>
    <dbReference type="NCBI Taxonomy" id="616997"/>
    <lineage>
        <taxon>Bacteria</taxon>
        <taxon>Bacillati</taxon>
        <taxon>Actinomycetota</taxon>
        <taxon>Actinomycetes</taxon>
        <taxon>Mycobacteriales</taxon>
        <taxon>Hoyosellaceae</taxon>
        <taxon>Hoyosella</taxon>
    </lineage>
</organism>
<dbReference type="Gene3D" id="3.30.470.20">
    <property type="entry name" value="ATP-grasp fold, B domain"/>
    <property type="match status" value="1"/>
</dbReference>